<evidence type="ECO:0000313" key="3">
    <source>
        <dbReference type="EMBL" id="AMW33953.1"/>
    </source>
</evidence>
<dbReference type="AlphaFoldDB" id="A0A143DCG1"/>
<evidence type="ECO:0000259" key="2">
    <source>
        <dbReference type="Pfam" id="PF05170"/>
    </source>
</evidence>
<evidence type="ECO:0000313" key="4">
    <source>
        <dbReference type="Proteomes" id="UP000076066"/>
    </source>
</evidence>
<feature type="compositionally biased region" description="Polar residues" evidence="1">
    <location>
        <begin position="683"/>
        <end position="694"/>
    </location>
</feature>
<dbReference type="GO" id="GO:0005886">
    <property type="term" value="C:plasma membrane"/>
    <property type="evidence" value="ECO:0007669"/>
    <property type="project" value="TreeGrafter"/>
</dbReference>
<feature type="domain" description="AsmA" evidence="2">
    <location>
        <begin position="9"/>
        <end position="186"/>
    </location>
</feature>
<dbReference type="InterPro" id="IPR052894">
    <property type="entry name" value="AsmA-related"/>
</dbReference>
<dbReference type="RefSeq" id="WP_066132149.1">
    <property type="nucleotide sequence ID" value="NZ_CP014525.1"/>
</dbReference>
<dbReference type="GeneID" id="53315697"/>
<feature type="region of interest" description="Disordered" evidence="1">
    <location>
        <begin position="128"/>
        <end position="155"/>
    </location>
</feature>
<dbReference type="KEGG" id="hjo:AY555_00810"/>
<feature type="region of interest" description="Disordered" evidence="1">
    <location>
        <begin position="661"/>
        <end position="716"/>
    </location>
</feature>
<dbReference type="Proteomes" id="UP000076066">
    <property type="component" value="Chromosome"/>
</dbReference>
<dbReference type="EMBL" id="CP014525">
    <property type="protein sequence ID" value="AMW33953.1"/>
    <property type="molecule type" value="Genomic_DNA"/>
</dbReference>
<organism evidence="3 4">
    <name type="scientific">Haematospirillum jordaniae</name>
    <dbReference type="NCBI Taxonomy" id="1549855"/>
    <lineage>
        <taxon>Bacteria</taxon>
        <taxon>Pseudomonadati</taxon>
        <taxon>Pseudomonadota</taxon>
        <taxon>Alphaproteobacteria</taxon>
        <taxon>Rhodospirillales</taxon>
        <taxon>Novispirillaceae</taxon>
        <taxon>Haematospirillum</taxon>
    </lineage>
</organism>
<dbReference type="InterPro" id="IPR007844">
    <property type="entry name" value="AsmA"/>
</dbReference>
<keyword evidence="4" id="KW-1185">Reference proteome</keyword>
<feature type="domain" description="AsmA" evidence="2">
    <location>
        <begin position="328"/>
        <end position="564"/>
    </location>
</feature>
<dbReference type="PANTHER" id="PTHR30441">
    <property type="entry name" value="DUF748 DOMAIN-CONTAINING PROTEIN"/>
    <property type="match status" value="1"/>
</dbReference>
<accession>A0A143DCG1</accession>
<reference evidence="3 4" key="1">
    <citation type="submission" date="2016-02" db="EMBL/GenBank/DDBJ databases">
        <title>Complete Genome of H5569, the type strain of the newly described species Haematospirillium jordaniae.</title>
        <authorList>
            <person name="Nicholson A.C."/>
            <person name="Humrighouse B.W."/>
            <person name="Loparov V."/>
            <person name="McQuiston J.R."/>
        </authorList>
    </citation>
    <scope>NUCLEOTIDE SEQUENCE [LARGE SCALE GENOMIC DNA]</scope>
    <source>
        <strain evidence="3 4">H5569</strain>
    </source>
</reference>
<dbReference type="OrthoDB" id="225437at2"/>
<sequence>MRISTVLKSLVALVVVAVTGVAVVLSTLDVNKYKDVVAAQVEAMTGRRLTLDGNLDLALGFSPAIVVNQASFANASWGSRPHMVSVERVEAELALIPALFGDIRVGRLVLVRPDILLETNAKGVGNWEFPVGKPEGQKKPAASAPSGSPAPDAAPSAGAPIPFLASVLIKDGRLTWRDGKTGTTKVLELAGVSLGASSPHDPVSLDIRGSFDAVGFDVAGGLGPVAALLNKGSDGKPWPLSVKGDVGGIDFTADGAIKDPLSGAGLALKLHVRASSLEKLKPLIGDVPKIPAVDLAVSVSGGGTAWKVSDLVLSSGSSKVTGTVGIETGGARPRVDVALQSPLLDLKALLPSSQSAGKAAPTAGTGSVSAGGAAGSHSGKVFSAERLDLSGLKAVDARFDIQVSRLVMPDAVELEAVAAKGELVNGRLGITPASMRLGDGTVTANIHLAAPAGPADFKLDAKADKVVLGRVFSQIGKTDLLSGVPSDATVSLKANGSSVAALMASLDGRILVRMGEGRINNALIDWAGADILNQLAEQLNPVGKREPNTHLMCGVMNVQANHGVLGWDKQIAFETAKMNVVSSGKVDLGREALDVGVRPSAKGGVGVGVGALADFLRLQGTLASPSIGVDAAGVAKTALSIAGALAGGGGGKSLLGALQGGNAAGSSSADPSPCATALGQGGKSSSSDGAQPSKQAPAAPDNPVDSIKKGLKGLLR</sequence>
<proteinExistence type="predicted"/>
<name>A0A143DCG1_9PROT</name>
<dbReference type="STRING" id="1549855.AY555_00810"/>
<feature type="compositionally biased region" description="Low complexity" evidence="1">
    <location>
        <begin position="140"/>
        <end position="155"/>
    </location>
</feature>
<protein>
    <recommendedName>
        <fullName evidence="2">AsmA domain-containing protein</fullName>
    </recommendedName>
</protein>
<dbReference type="PANTHER" id="PTHR30441:SF4">
    <property type="entry name" value="PROTEIN ASMA"/>
    <property type="match status" value="1"/>
</dbReference>
<gene>
    <name evidence="3" type="ORF">AY555_00810</name>
</gene>
<dbReference type="GO" id="GO:0090313">
    <property type="term" value="P:regulation of protein targeting to membrane"/>
    <property type="evidence" value="ECO:0007669"/>
    <property type="project" value="TreeGrafter"/>
</dbReference>
<dbReference type="Pfam" id="PF05170">
    <property type="entry name" value="AsmA"/>
    <property type="match status" value="2"/>
</dbReference>
<evidence type="ECO:0000256" key="1">
    <source>
        <dbReference type="SAM" id="MobiDB-lite"/>
    </source>
</evidence>